<dbReference type="EMBL" id="EU309041">
    <property type="protein sequence ID" value="ABY65817.1"/>
    <property type="molecule type" value="Genomic_DNA"/>
</dbReference>
<dbReference type="GO" id="GO:0016579">
    <property type="term" value="P:protein deubiquitination"/>
    <property type="evidence" value="ECO:0007669"/>
    <property type="project" value="TreeGrafter"/>
</dbReference>
<dbReference type="GO" id="GO:0004843">
    <property type="term" value="F:cysteine-type deubiquitinase activity"/>
    <property type="evidence" value="ECO:0007669"/>
    <property type="project" value="TreeGrafter"/>
</dbReference>
<gene>
    <name evidence="3" type="primary">vp80</name>
</gene>
<feature type="domain" description="OTU" evidence="2">
    <location>
        <begin position="28"/>
        <end position="160"/>
    </location>
</feature>
<dbReference type="Proteomes" id="UP000203316">
    <property type="component" value="Segment"/>
</dbReference>
<dbReference type="InterPro" id="IPR038765">
    <property type="entry name" value="Papain-like_cys_pep_sf"/>
</dbReference>
<sequence length="777" mass="88660">MSVTKRLNNEFASSLEIVQLDEGINVSFVRVDMIGDGACIFRSLAYAIFRDAELHLAMRNVVVDHVVKHWANYKDFITSQHTKTSYTNEAEYRNYMTRANVYGTFIELTAAAELFDVCIKIYFSDRQQKQQTIGNVNDPVVHLKFSGPSDSGHVDVYESPKTLDVHYFTKQDKIICYKYLKYLTRNLNGDDFERLLDANVALARAHELIRGATPLPYNELDIIAKSFTELYNTINDVPTIQLAPDQPRVTLSPRDVSNSRAEYYSLAQLFFDSNILQQGYYEEICNLANKVPIGDVSIETDSSDKLYIYVKFSDLVSNRSMRELFLKIVDFSERTSLPQQIIKLLDDLLNDTTGIIERQDFTVKQALVDLLKKKDDTLPYKLYLFVDRHEYDNIETGVVKSILNEYNDYIEIIFAPVFHEITFTSTPFRNFQDTADVNAVDEERAVIDDDILVNTLSAPAPASNRSSRRRKRKITKLTPTPLMSSDSEAYSSDYTRRSRQKRSHVRLHETADDLMVTSLPPPPSSNQAYYAIPSAAASSPLSFDPTAATVTEAPATQHSLPLASDAFERDRLRQGAQPSSLLRIPAPQSMPAYLIDVITTIPDNADDSYLTCPTNALQDVPHVFNFARSFDRVRQINLAPLNSDVNFFKMLSPLALYAGDELNESQAMWFVAKSNLYFVACADNYEITVQPFREFADRDRVFMFMVKYNFLWHYKNFIKTLPALALTPFANRKVLNAIHMYDRIVQSKYNNLMLTFSATQSTFGVDNKLLKLMINVQ</sequence>
<evidence type="ECO:0000256" key="1">
    <source>
        <dbReference type="SAM" id="MobiDB-lite"/>
    </source>
</evidence>
<dbReference type="GO" id="GO:0019028">
    <property type="term" value="C:viral capsid"/>
    <property type="evidence" value="ECO:0007669"/>
    <property type="project" value="InterPro"/>
</dbReference>
<dbReference type="RefSeq" id="YP_001651001.1">
    <property type="nucleotide sequence ID" value="NC_010276.1"/>
</dbReference>
<keyword evidence="4" id="KW-1185">Reference proteome</keyword>
<dbReference type="SUPFAM" id="SSF54001">
    <property type="entry name" value="Cysteine proteinases"/>
    <property type="match status" value="1"/>
</dbReference>
<dbReference type="OrthoDB" id="2748at10239"/>
<dbReference type="InterPro" id="IPR050704">
    <property type="entry name" value="Peptidase_C85-like"/>
</dbReference>
<evidence type="ECO:0000259" key="2">
    <source>
        <dbReference type="PROSITE" id="PS50802"/>
    </source>
</evidence>
<feature type="compositionally biased region" description="Polar residues" evidence="1">
    <location>
        <begin position="483"/>
        <end position="493"/>
    </location>
</feature>
<evidence type="ECO:0000313" key="3">
    <source>
        <dbReference type="EMBL" id="ABY65817.1"/>
    </source>
</evidence>
<proteinExistence type="predicted"/>
<dbReference type="Pfam" id="PF02338">
    <property type="entry name" value="OTU"/>
    <property type="match status" value="1"/>
</dbReference>
<organism evidence="3 4">
    <name type="scientific">Orgyia leucostigma nucleopolyhedrovirus</name>
    <dbReference type="NCBI Taxonomy" id="490711"/>
    <lineage>
        <taxon>Viruses</taxon>
        <taxon>Viruses incertae sedis</taxon>
        <taxon>Naldaviricetes</taxon>
        <taxon>Lefavirales</taxon>
        <taxon>Baculoviridae</taxon>
        <taxon>Alphabaculovirus</taxon>
        <taxon>Alphabaculovirus orleucostigmae</taxon>
    </lineage>
</organism>
<dbReference type="Pfam" id="PF07267">
    <property type="entry name" value="Nucleo_P87"/>
    <property type="match status" value="1"/>
</dbReference>
<feature type="region of interest" description="Disordered" evidence="1">
    <location>
        <begin position="458"/>
        <end position="518"/>
    </location>
</feature>
<dbReference type="KEGG" id="vg:5850417"/>
<feature type="compositionally biased region" description="Basic residues" evidence="1">
    <location>
        <begin position="466"/>
        <end position="475"/>
    </location>
</feature>
<dbReference type="PROSITE" id="PS50802">
    <property type="entry name" value="OTU"/>
    <property type="match status" value="1"/>
</dbReference>
<dbReference type="Gene3D" id="3.90.70.80">
    <property type="match status" value="1"/>
</dbReference>
<dbReference type="InterPro" id="IPR003323">
    <property type="entry name" value="OTU_dom"/>
</dbReference>
<reference evidence="3 4" key="1">
    <citation type="submission" date="2007-11" db="EMBL/GenBank/DDBJ databases">
        <title>Sequence and organization of Orgyia leucostigma nucleopolyhedrovirus genome.</title>
        <authorList>
            <person name="Eveleigh R.J.M."/>
            <person name="Lapointe R."/>
            <person name="Graham R.I."/>
            <person name="Lauzon H.A.M."/>
            <person name="Pavlik L."/>
            <person name="Arif B.M."/>
            <person name="Lucarotti C.J."/>
        </authorList>
    </citation>
    <scope>NUCLEOTIDE SEQUENCE [LARGE SCALE GENOMIC DNA]</scope>
    <source>
        <strain evidence="3">CFS-77</strain>
    </source>
</reference>
<dbReference type="PANTHER" id="PTHR12419">
    <property type="entry name" value="OTU DOMAIN CONTAINING PROTEIN"/>
    <property type="match status" value="1"/>
</dbReference>
<protein>
    <submittedName>
        <fullName evidence="3">Vp80 capsid protein</fullName>
    </submittedName>
</protein>
<dbReference type="InterPro" id="IPR009893">
    <property type="entry name" value="Nucleo_P80/P87"/>
</dbReference>
<dbReference type="CDD" id="cd22757">
    <property type="entry name" value="OTU_P87_VP80-like"/>
    <property type="match status" value="1"/>
</dbReference>
<evidence type="ECO:0000313" key="4">
    <source>
        <dbReference type="Proteomes" id="UP000203316"/>
    </source>
</evidence>
<name>B0FDV9_9ABAC</name>
<dbReference type="GeneID" id="5850417"/>
<accession>B0FDV9</accession>